<organism evidence="3 4">
    <name type="scientific">Mesorhabditis spiculigera</name>
    <dbReference type="NCBI Taxonomy" id="96644"/>
    <lineage>
        <taxon>Eukaryota</taxon>
        <taxon>Metazoa</taxon>
        <taxon>Ecdysozoa</taxon>
        <taxon>Nematoda</taxon>
        <taxon>Chromadorea</taxon>
        <taxon>Rhabditida</taxon>
        <taxon>Rhabditina</taxon>
        <taxon>Rhabditomorpha</taxon>
        <taxon>Rhabditoidea</taxon>
        <taxon>Rhabditidae</taxon>
        <taxon>Mesorhabditinae</taxon>
        <taxon>Mesorhabditis</taxon>
    </lineage>
</organism>
<evidence type="ECO:0000256" key="2">
    <source>
        <dbReference type="SAM" id="SignalP"/>
    </source>
</evidence>
<feature type="compositionally biased region" description="Polar residues" evidence="1">
    <location>
        <begin position="94"/>
        <end position="104"/>
    </location>
</feature>
<reference evidence="3" key="1">
    <citation type="submission" date="2023-06" db="EMBL/GenBank/DDBJ databases">
        <authorList>
            <person name="Delattre M."/>
        </authorList>
    </citation>
    <scope>NUCLEOTIDE SEQUENCE</scope>
    <source>
        <strain evidence="3">AF72</strain>
    </source>
</reference>
<keyword evidence="4" id="KW-1185">Reference proteome</keyword>
<evidence type="ECO:0000313" key="4">
    <source>
        <dbReference type="Proteomes" id="UP001177023"/>
    </source>
</evidence>
<proteinExistence type="predicted"/>
<evidence type="ECO:0008006" key="5">
    <source>
        <dbReference type="Google" id="ProtNLM"/>
    </source>
</evidence>
<feature type="chain" id="PRO_5041371883" description="Secreted protein" evidence="2">
    <location>
        <begin position="17"/>
        <end position="104"/>
    </location>
</feature>
<sequence length="104" mass="12061">MIAALLGLVVALHVIASCSKKRTKKSESRRVHPVVEIKPRKYKLTPREESISQKHIVVSEHENRTTDDADFNWEEDLEVIKEKERRNAKKQRKSQASSVREAQE</sequence>
<keyword evidence="2" id="KW-0732">Signal</keyword>
<protein>
    <recommendedName>
        <fullName evidence="5">Secreted protein</fullName>
    </recommendedName>
</protein>
<dbReference type="EMBL" id="CATQJA010002657">
    <property type="protein sequence ID" value="CAJ0579637.1"/>
    <property type="molecule type" value="Genomic_DNA"/>
</dbReference>
<accession>A0AA36D227</accession>
<gene>
    <name evidence="3" type="ORF">MSPICULIGERA_LOCUS17846</name>
</gene>
<name>A0AA36D227_9BILA</name>
<feature type="signal peptide" evidence="2">
    <location>
        <begin position="1"/>
        <end position="16"/>
    </location>
</feature>
<feature type="region of interest" description="Disordered" evidence="1">
    <location>
        <begin position="83"/>
        <end position="104"/>
    </location>
</feature>
<evidence type="ECO:0000313" key="3">
    <source>
        <dbReference type="EMBL" id="CAJ0579637.1"/>
    </source>
</evidence>
<evidence type="ECO:0000256" key="1">
    <source>
        <dbReference type="SAM" id="MobiDB-lite"/>
    </source>
</evidence>
<dbReference type="Proteomes" id="UP001177023">
    <property type="component" value="Unassembled WGS sequence"/>
</dbReference>
<feature type="non-terminal residue" evidence="3">
    <location>
        <position position="1"/>
    </location>
</feature>
<dbReference type="AlphaFoldDB" id="A0AA36D227"/>
<comment type="caution">
    <text evidence="3">The sequence shown here is derived from an EMBL/GenBank/DDBJ whole genome shotgun (WGS) entry which is preliminary data.</text>
</comment>